<keyword evidence="3" id="KW-0408">Iron</keyword>
<evidence type="ECO:0000256" key="1">
    <source>
        <dbReference type="ARBA" id="ARBA00022485"/>
    </source>
</evidence>
<name>A0A543IXT5_9ACTN</name>
<dbReference type="AlphaFoldDB" id="A0A543IXT5"/>
<dbReference type="PANTHER" id="PTHR43105">
    <property type="entry name" value="RESPIRATORY NITRATE REDUCTASE"/>
    <property type="match status" value="1"/>
</dbReference>
<keyword evidence="4" id="KW-0411">Iron-sulfur</keyword>
<dbReference type="GO" id="GO:0022904">
    <property type="term" value="P:respiratory electron transport chain"/>
    <property type="evidence" value="ECO:0007669"/>
    <property type="project" value="TreeGrafter"/>
</dbReference>
<dbReference type="InterPro" id="IPR006656">
    <property type="entry name" value="Mopterin_OxRdtase"/>
</dbReference>
<dbReference type="CDD" id="cd00508">
    <property type="entry name" value="MopB_CT_Fdh-Nap-like"/>
    <property type="match status" value="1"/>
</dbReference>
<keyword evidence="1" id="KW-0004">4Fe-4S</keyword>
<dbReference type="EMBL" id="VFPQ01000001">
    <property type="protein sequence ID" value="TQM75385.1"/>
    <property type="molecule type" value="Genomic_DNA"/>
</dbReference>
<proteinExistence type="predicted"/>
<dbReference type="InterPro" id="IPR050123">
    <property type="entry name" value="Prok_molybdopt-oxidoreductase"/>
</dbReference>
<dbReference type="Gene3D" id="3.40.228.10">
    <property type="entry name" value="Dimethylsulfoxide Reductase, domain 2"/>
    <property type="match status" value="1"/>
</dbReference>
<evidence type="ECO:0000313" key="8">
    <source>
        <dbReference type="Proteomes" id="UP000319213"/>
    </source>
</evidence>
<dbReference type="Pfam" id="PF04879">
    <property type="entry name" value="Molybdop_Fe4S4"/>
    <property type="match status" value="1"/>
</dbReference>
<dbReference type="InterPro" id="IPR009010">
    <property type="entry name" value="Asp_de-COase-like_dom_sf"/>
</dbReference>
<organism evidence="7 8">
    <name type="scientific">Thermopolyspora flexuosa</name>
    <dbReference type="NCBI Taxonomy" id="103836"/>
    <lineage>
        <taxon>Bacteria</taxon>
        <taxon>Bacillati</taxon>
        <taxon>Actinomycetota</taxon>
        <taxon>Actinomycetes</taxon>
        <taxon>Streptosporangiales</taxon>
        <taxon>Streptosporangiaceae</taxon>
        <taxon>Thermopolyspora</taxon>
    </lineage>
</organism>
<evidence type="ECO:0000313" key="7">
    <source>
        <dbReference type="EMBL" id="TQM75385.1"/>
    </source>
</evidence>
<reference evidence="7 8" key="1">
    <citation type="submission" date="2019-06" db="EMBL/GenBank/DDBJ databases">
        <title>Sequencing the genomes of 1000 actinobacteria strains.</title>
        <authorList>
            <person name="Klenk H.-P."/>
        </authorList>
    </citation>
    <scope>NUCLEOTIDE SEQUENCE [LARGE SCALE GENOMIC DNA]</scope>
    <source>
        <strain evidence="7 8">DSM 43186</strain>
    </source>
</reference>
<dbReference type="PANTHER" id="PTHR43105:SF10">
    <property type="entry name" value="NADH-QUINONE OXIDOREDUCTASE SUBUNIT G"/>
    <property type="match status" value="1"/>
</dbReference>
<gene>
    <name evidence="7" type="ORF">FHX40_2091</name>
</gene>
<dbReference type="SMART" id="SM00926">
    <property type="entry name" value="Molybdop_Fe4S4"/>
    <property type="match status" value="1"/>
</dbReference>
<evidence type="ECO:0000256" key="2">
    <source>
        <dbReference type="ARBA" id="ARBA00022723"/>
    </source>
</evidence>
<protein>
    <submittedName>
        <fullName evidence="7">Assimilatory nitrate reductase (NADH) alpha subunit apoprotein</fullName>
    </submittedName>
</protein>
<dbReference type="GO" id="GO:0003954">
    <property type="term" value="F:NADH dehydrogenase activity"/>
    <property type="evidence" value="ECO:0007669"/>
    <property type="project" value="TreeGrafter"/>
</dbReference>
<dbReference type="SUPFAM" id="SSF53706">
    <property type="entry name" value="Formate dehydrogenase/DMSO reductase, domains 1-3"/>
    <property type="match status" value="1"/>
</dbReference>
<evidence type="ECO:0000256" key="4">
    <source>
        <dbReference type="ARBA" id="ARBA00023014"/>
    </source>
</evidence>
<dbReference type="PROSITE" id="PS51669">
    <property type="entry name" value="4FE4S_MOW_BIS_MGD"/>
    <property type="match status" value="1"/>
</dbReference>
<evidence type="ECO:0000259" key="6">
    <source>
        <dbReference type="PROSITE" id="PS51669"/>
    </source>
</evidence>
<comment type="caution">
    <text evidence="7">The sequence shown here is derived from an EMBL/GenBank/DDBJ whole genome shotgun (WGS) entry which is preliminary data.</text>
</comment>
<dbReference type="GO" id="GO:0043546">
    <property type="term" value="F:molybdopterin cofactor binding"/>
    <property type="evidence" value="ECO:0007669"/>
    <property type="project" value="InterPro"/>
</dbReference>
<dbReference type="InterPro" id="IPR006657">
    <property type="entry name" value="MoPterin_dinucl-bd_dom"/>
</dbReference>
<dbReference type="GO" id="GO:0016020">
    <property type="term" value="C:membrane"/>
    <property type="evidence" value="ECO:0007669"/>
    <property type="project" value="TreeGrafter"/>
</dbReference>
<dbReference type="Gene3D" id="2.40.40.20">
    <property type="match status" value="1"/>
</dbReference>
<keyword evidence="8" id="KW-1185">Reference proteome</keyword>
<dbReference type="Pfam" id="PF00384">
    <property type="entry name" value="Molybdopterin"/>
    <property type="match status" value="1"/>
</dbReference>
<sequence length="727" mass="76780">MKPPISTIGPMPMASPSPTGPVMSQTTPGTPTHCPYCALQCGMRLTAAGAGAGGRPVLTVTPRADVPANGGGLCQKGWTAAELLTAPDRLTTPLLREHRDAPLRPAGWDEALDFAAARIREIQAAHGTDAVAVFGGGGLTNEKAYLLGKFARVALRTGQIDYNGRFCMSSAAAASNRAFGLDRGLPFPVTDVARADAILLVGGNLAETMPPFVRHLAAMRQAGGRLIVVDPRRTPTAALADLHLQITPGTDLALALGLLHIAIAEGLVDTGYIERRTTGFAAVRTSVSAWWPERAERVTGVPASRMREAVRTLAAARNAMILTARGAEQHAKGTDTATAFINLALALGLPGRPGSGYGCVTGQGNGQGGREHGQKADQLPGYRRLDDPAARAHVARVWGVDPDDLPGPGRSAYELLEALGTPHGPKAMLLFGSNPVVSAPRAGLVADRIAALDLLVVTDLVLSETAALADVVLPATQWAEETGTLTNLEGRVLLRRRAAPPPPGVRGDLAVISGLARRLGQDPAAFPEDPRAVFDELRRASAGGIADYSGITYERIEAEGGVFWPCPSEDHPGTPRPFLDRFATPDGRARFVPVEHRAPAEDLDERYPVYLTTGRVLAQYQSGAQTRRVAALNEAAPEAYVEIHPDLAERLGIAAGERVRVTSRRGTAEGVARISTAIRSDTVFMPFHWAGEGRANLLTNPALDPTSRMPEFKVCAVRVERIPGAAA</sequence>
<dbReference type="SUPFAM" id="SSF50692">
    <property type="entry name" value="ADC-like"/>
    <property type="match status" value="1"/>
</dbReference>
<feature type="region of interest" description="Disordered" evidence="5">
    <location>
        <begin position="1"/>
        <end position="29"/>
    </location>
</feature>
<dbReference type="InterPro" id="IPR006963">
    <property type="entry name" value="Mopterin_OxRdtase_4Fe-4S_dom"/>
</dbReference>
<accession>A0A543IXT5</accession>
<dbReference type="Gene3D" id="2.20.25.90">
    <property type="entry name" value="ADC-like domains"/>
    <property type="match status" value="1"/>
</dbReference>
<evidence type="ECO:0000256" key="5">
    <source>
        <dbReference type="SAM" id="MobiDB-lite"/>
    </source>
</evidence>
<dbReference type="Gene3D" id="3.40.50.740">
    <property type="match status" value="1"/>
</dbReference>
<evidence type="ECO:0000256" key="3">
    <source>
        <dbReference type="ARBA" id="ARBA00023004"/>
    </source>
</evidence>
<dbReference type="Proteomes" id="UP000319213">
    <property type="component" value="Unassembled WGS sequence"/>
</dbReference>
<keyword evidence="2" id="KW-0479">Metal-binding</keyword>
<dbReference type="Pfam" id="PF01568">
    <property type="entry name" value="Molydop_binding"/>
    <property type="match status" value="1"/>
</dbReference>
<dbReference type="GO" id="GO:0051539">
    <property type="term" value="F:4 iron, 4 sulfur cluster binding"/>
    <property type="evidence" value="ECO:0007669"/>
    <property type="project" value="UniProtKB-KW"/>
</dbReference>
<feature type="domain" description="4Fe-4S Mo/W bis-MGD-type" evidence="6">
    <location>
        <begin position="27"/>
        <end position="88"/>
    </location>
</feature>
<dbReference type="GO" id="GO:0046872">
    <property type="term" value="F:metal ion binding"/>
    <property type="evidence" value="ECO:0007669"/>
    <property type="project" value="UniProtKB-KW"/>
</dbReference>